<accession>A0A166WZ87</accession>
<feature type="compositionally biased region" description="Polar residues" evidence="1">
    <location>
        <begin position="475"/>
        <end position="492"/>
    </location>
</feature>
<dbReference type="EMBL" id="KV417480">
    <property type="protein sequence ID" value="KZP34265.1"/>
    <property type="molecule type" value="Genomic_DNA"/>
</dbReference>
<feature type="region of interest" description="Disordered" evidence="1">
    <location>
        <begin position="1"/>
        <end position="228"/>
    </location>
</feature>
<feature type="compositionally biased region" description="Polar residues" evidence="1">
    <location>
        <begin position="620"/>
        <end position="631"/>
    </location>
</feature>
<feature type="compositionally biased region" description="Polar residues" evidence="1">
    <location>
        <begin position="116"/>
        <end position="144"/>
    </location>
</feature>
<dbReference type="OrthoDB" id="3232670at2759"/>
<feature type="compositionally biased region" description="Polar residues" evidence="1">
    <location>
        <begin position="203"/>
        <end position="227"/>
    </location>
</feature>
<feature type="compositionally biased region" description="Polar residues" evidence="1">
    <location>
        <begin position="648"/>
        <end position="658"/>
    </location>
</feature>
<dbReference type="STRING" id="436010.A0A166WZ87"/>
<name>A0A166WZ87_9AGAM</name>
<protein>
    <submittedName>
        <fullName evidence="2">Uncharacterized protein</fullName>
    </submittedName>
</protein>
<feature type="region of interest" description="Disordered" evidence="1">
    <location>
        <begin position="585"/>
        <end position="706"/>
    </location>
</feature>
<gene>
    <name evidence="2" type="ORF">FIBSPDRAFT_1035341</name>
</gene>
<sequence>MATLATSPALPNLDTDANSKGVFGSFKSRFLGGSSRPTKASSSQQASRYISSPPYAPLKSKSPSTGSIVAPSSKTSVAPSAKSSPSSGTAPRAGRSPASSTLGRPSAAANARANASKQLSSGRMSTYSTVSRTSQGSNKSQGNRAPSPPLMYASFGFKGPPKKPRPLPLDPTKMRRKPSDRGGKQNQSSFGNSLRAGELRPQRNGSQHSSPTSSFHYPSTISSSPRTLSPVLADDISALSSISSFRAGSPTDTVGLEWNSEFDSPIFSPSVGGDISPVSPIGSQYAEGLEVSDESGAETPLVTEAMERESQRNRNMRKLARMLGESVTELVLDEERQREVVENKEKKGEEIQEIVKSEWNAVSAAELSAEANDTVDITEDMPERRPRVPAAARPRPEFVYSISHAADATSREEGSWVTVETSLRFSKSQEDINRSPTPRLTNARAGISVQIPGKGPARPPRSKQRPSTAAGHLPSPTNSSFSNGSDRTQQGLAPSSNPSSAASIRTAPDDQIPPSWIERKLRSPPPRAASLNRRPATAAAASPSPSPIIDISHESNKDERTAFILRALSPSRSITNLRSVLTDFQGARQDAAPPPLRTFERDPTPARPAVRSPRAKAHQRSSSSGVLQNSEGARALSRLTTEGDGDLSTASRTLQRSMSLHRPHTAGELPAPRSPGPFALKTDFLAPRSPTGGVRRRERKEGWSGEWNQDDMQDVIRKLRDLR</sequence>
<evidence type="ECO:0000313" key="2">
    <source>
        <dbReference type="EMBL" id="KZP34265.1"/>
    </source>
</evidence>
<proteinExistence type="predicted"/>
<dbReference type="AlphaFoldDB" id="A0A166WZ87"/>
<feature type="compositionally biased region" description="Low complexity" evidence="1">
    <location>
        <begin position="493"/>
        <end position="503"/>
    </location>
</feature>
<feature type="region of interest" description="Disordered" evidence="1">
    <location>
        <begin position="405"/>
        <end position="557"/>
    </location>
</feature>
<evidence type="ECO:0000256" key="1">
    <source>
        <dbReference type="SAM" id="MobiDB-lite"/>
    </source>
</evidence>
<feature type="compositionally biased region" description="Low complexity" evidence="1">
    <location>
        <begin position="69"/>
        <end position="91"/>
    </location>
</feature>
<feature type="compositionally biased region" description="Low complexity" evidence="1">
    <location>
        <begin position="528"/>
        <end position="543"/>
    </location>
</feature>
<reference evidence="2" key="1">
    <citation type="journal article" date="2016" name="Mol. Biol. Evol.">
        <title>Comparative Genomics of Early-Diverging Mushroom-Forming Fungi Provides Insights into the Origins of Lignocellulose Decay Capabilities.</title>
        <authorList>
            <person name="Nagy L.G."/>
            <person name="Riley R."/>
            <person name="Tritt A."/>
            <person name="Adam C."/>
            <person name="Daum C."/>
            <person name="Floudas D."/>
            <person name="Sun H."/>
            <person name="Yadav J.S."/>
            <person name="Pangilinan J."/>
            <person name="Larsson K.H."/>
            <person name="Matsuura K."/>
            <person name="Barry K."/>
            <person name="Labutti K."/>
            <person name="Kuo R."/>
            <person name="Ohm R.A."/>
            <person name="Bhattacharya S.S."/>
            <person name="Shirouzu T."/>
            <person name="Yoshinaga Y."/>
            <person name="Martin F.M."/>
            <person name="Grigoriev I.V."/>
            <person name="Hibbett D.S."/>
        </authorList>
    </citation>
    <scope>NUCLEOTIDE SEQUENCE [LARGE SCALE GENOMIC DNA]</scope>
    <source>
        <strain evidence="2">CBS 109695</strain>
    </source>
</reference>
<organism evidence="2">
    <name type="scientific">Athelia psychrophila</name>
    <dbReference type="NCBI Taxonomy" id="1759441"/>
    <lineage>
        <taxon>Eukaryota</taxon>
        <taxon>Fungi</taxon>
        <taxon>Dikarya</taxon>
        <taxon>Basidiomycota</taxon>
        <taxon>Agaricomycotina</taxon>
        <taxon>Agaricomycetes</taxon>
        <taxon>Agaricomycetidae</taxon>
        <taxon>Atheliales</taxon>
        <taxon>Atheliaceae</taxon>
        <taxon>Athelia</taxon>
    </lineage>
</organism>